<accession>A0ABW4DE73</accession>
<dbReference type="EMBL" id="JBHTNZ010000013">
    <property type="protein sequence ID" value="MFD1462103.1"/>
    <property type="molecule type" value="Genomic_DNA"/>
</dbReference>
<evidence type="ECO:0000313" key="2">
    <source>
        <dbReference type="Proteomes" id="UP001597340"/>
    </source>
</evidence>
<dbReference type="RefSeq" id="WP_229524312.1">
    <property type="nucleotide sequence ID" value="NZ_JAFFQR010000064.1"/>
</dbReference>
<evidence type="ECO:0000313" key="1">
    <source>
        <dbReference type="EMBL" id="MFD1462103.1"/>
    </source>
</evidence>
<reference evidence="2" key="1">
    <citation type="journal article" date="2019" name="Int. J. Syst. Evol. Microbiol.">
        <title>The Global Catalogue of Microorganisms (GCM) 10K type strain sequencing project: providing services to taxonomists for standard genome sequencing and annotation.</title>
        <authorList>
            <consortium name="The Broad Institute Genomics Platform"/>
            <consortium name="The Broad Institute Genome Sequencing Center for Infectious Disease"/>
            <person name="Wu L."/>
            <person name="Ma J."/>
        </authorList>
    </citation>
    <scope>NUCLEOTIDE SEQUENCE [LARGE SCALE GENOMIC DNA]</scope>
    <source>
        <strain evidence="2">CCM 9147</strain>
    </source>
</reference>
<proteinExistence type="predicted"/>
<name>A0ABW4DE73_9BACL</name>
<dbReference type="Proteomes" id="UP001597340">
    <property type="component" value="Unassembled WGS sequence"/>
</dbReference>
<keyword evidence="2" id="KW-1185">Reference proteome</keyword>
<gene>
    <name evidence="1" type="ORF">ACFQ5D_11940</name>
</gene>
<dbReference type="InterPro" id="IPR046169">
    <property type="entry name" value="DUF6171"/>
</dbReference>
<protein>
    <submittedName>
        <fullName evidence="1">Uncharacterized protein</fullName>
    </submittedName>
</protein>
<organism evidence="1 2">
    <name type="scientific">Paenibacillus farraposensis</name>
    <dbReference type="NCBI Taxonomy" id="2807095"/>
    <lineage>
        <taxon>Bacteria</taxon>
        <taxon>Bacillati</taxon>
        <taxon>Bacillota</taxon>
        <taxon>Bacilli</taxon>
        <taxon>Bacillales</taxon>
        <taxon>Paenibacillaceae</taxon>
        <taxon>Paenibacillus</taxon>
    </lineage>
</organism>
<sequence>MEDISVPNTCKGCERDIAISEEQMTRILNNMRPKMECVNDEVYEARLLACSQCEDLLAGHTCGISGSIVRVRALAVTQSCPSCRGSRW</sequence>
<dbReference type="Pfam" id="PF19668">
    <property type="entry name" value="DUF6171"/>
    <property type="match status" value="1"/>
</dbReference>
<comment type="caution">
    <text evidence="1">The sequence shown here is derived from an EMBL/GenBank/DDBJ whole genome shotgun (WGS) entry which is preliminary data.</text>
</comment>